<sequence>MGQVRCGTVLCEVFAKAADKETRFQSACGPVEEGKVYLPAEKHPGCRYSNESFSPFLARATTIRSTALPIF</sequence>
<evidence type="ECO:0000313" key="2">
    <source>
        <dbReference type="Proteomes" id="UP000050786"/>
    </source>
</evidence>
<keyword evidence="2" id="KW-1185">Reference proteome</keyword>
<accession>A0A0P1E831</accession>
<dbReference type="Proteomes" id="UP000050786">
    <property type="component" value="Unassembled WGS sequence"/>
</dbReference>
<reference evidence="2" key="1">
    <citation type="submission" date="2015-09" db="EMBL/GenBank/DDBJ databases">
        <authorList>
            <person name="Rodrigo-Torres L."/>
            <person name="Arahal D.R."/>
        </authorList>
    </citation>
    <scope>NUCLEOTIDE SEQUENCE [LARGE SCALE GENOMIC DNA]</scope>
    <source>
        <strain evidence="2">CECT 4293</strain>
    </source>
</reference>
<name>A0A0P1E831_9RHOB</name>
<dbReference type="AlphaFoldDB" id="A0A0P1E831"/>
<evidence type="ECO:0000313" key="1">
    <source>
        <dbReference type="EMBL" id="CUH44545.1"/>
    </source>
</evidence>
<proteinExistence type="predicted"/>
<gene>
    <name evidence="1" type="ORF">RUM4293_03451</name>
</gene>
<organism evidence="1 2">
    <name type="scientific">Ruegeria atlantica</name>
    <dbReference type="NCBI Taxonomy" id="81569"/>
    <lineage>
        <taxon>Bacteria</taxon>
        <taxon>Pseudomonadati</taxon>
        <taxon>Pseudomonadota</taxon>
        <taxon>Alphaproteobacteria</taxon>
        <taxon>Rhodobacterales</taxon>
        <taxon>Roseobacteraceae</taxon>
        <taxon>Ruegeria</taxon>
    </lineage>
</organism>
<protein>
    <submittedName>
        <fullName evidence="1">Uncharacterized protein</fullName>
    </submittedName>
</protein>
<dbReference type="EMBL" id="CYPS01000048">
    <property type="protein sequence ID" value="CUH44545.1"/>
    <property type="molecule type" value="Genomic_DNA"/>
</dbReference>